<dbReference type="Proteomes" id="UP000617628">
    <property type="component" value="Unassembled WGS sequence"/>
</dbReference>
<evidence type="ECO:0000256" key="3">
    <source>
        <dbReference type="SAM" id="SignalP"/>
    </source>
</evidence>
<dbReference type="EMBL" id="JAENIL010000015">
    <property type="protein sequence ID" value="MBK1877118.1"/>
    <property type="molecule type" value="Genomic_DNA"/>
</dbReference>
<dbReference type="RefSeq" id="WP_200355335.1">
    <property type="nucleotide sequence ID" value="NZ_JAENIL010000015.1"/>
</dbReference>
<evidence type="ECO:0000256" key="1">
    <source>
        <dbReference type="ARBA" id="ARBA00010634"/>
    </source>
</evidence>
<protein>
    <submittedName>
        <fullName evidence="4">VacJ family lipoprotein</fullName>
    </submittedName>
</protein>
<organism evidence="4 5">
    <name type="scientific">Pelagicoccus mobilis</name>
    <dbReference type="NCBI Taxonomy" id="415221"/>
    <lineage>
        <taxon>Bacteria</taxon>
        <taxon>Pseudomonadati</taxon>
        <taxon>Verrucomicrobiota</taxon>
        <taxon>Opitutia</taxon>
        <taxon>Puniceicoccales</taxon>
        <taxon>Pelagicoccaceae</taxon>
        <taxon>Pelagicoccus</taxon>
    </lineage>
</organism>
<keyword evidence="4" id="KW-0449">Lipoprotein</keyword>
<keyword evidence="5" id="KW-1185">Reference proteome</keyword>
<dbReference type="GO" id="GO:0016020">
    <property type="term" value="C:membrane"/>
    <property type="evidence" value="ECO:0007669"/>
    <property type="project" value="InterPro"/>
</dbReference>
<accession>A0A934VR05</accession>
<dbReference type="PANTHER" id="PTHR30035:SF3">
    <property type="entry name" value="INTERMEMBRANE PHOSPHOLIPID TRANSPORT SYSTEM LIPOPROTEIN MLAA"/>
    <property type="match status" value="1"/>
</dbReference>
<feature type="chain" id="PRO_5036974711" evidence="3">
    <location>
        <begin position="22"/>
        <end position="248"/>
    </location>
</feature>
<keyword evidence="2 3" id="KW-0732">Signal</keyword>
<dbReference type="PANTHER" id="PTHR30035">
    <property type="entry name" value="LIPOPROTEIN VACJ-RELATED"/>
    <property type="match status" value="1"/>
</dbReference>
<sequence>MRVQLSTVSLACFLAVGTNLAAQDDGLDFDALFEDDFEAEEELPSINDPFEKLNRIVFNFNDSFYEHIGRPFAKGYSKVMPDPVEKGLTNVFDNAKFPSRFAGNVLQGRLGDAGKETGQFLVNTTIGLGGFFRVADEFESLNTTDEDVGQALGTWGVGHGFYIVLPLIGPSSFRDFAADFADDAVDPIPTPNSEISDSSTRGMIRAIDMTNRTPFLMDLYDSMKRSAIDPYVSVRDAYTQRRARQVAD</sequence>
<dbReference type="GO" id="GO:0120010">
    <property type="term" value="P:intermembrane phospholipid transfer"/>
    <property type="evidence" value="ECO:0007669"/>
    <property type="project" value="TreeGrafter"/>
</dbReference>
<dbReference type="AlphaFoldDB" id="A0A934VR05"/>
<dbReference type="PRINTS" id="PR01805">
    <property type="entry name" value="VACJLIPOPROT"/>
</dbReference>
<reference evidence="4" key="1">
    <citation type="submission" date="2021-01" db="EMBL/GenBank/DDBJ databases">
        <title>Modified the classification status of verrucomicrobia.</title>
        <authorList>
            <person name="Feng X."/>
        </authorList>
    </citation>
    <scope>NUCLEOTIDE SEQUENCE</scope>
    <source>
        <strain evidence="4">KCTC 13126</strain>
    </source>
</reference>
<evidence type="ECO:0000313" key="5">
    <source>
        <dbReference type="Proteomes" id="UP000617628"/>
    </source>
</evidence>
<evidence type="ECO:0000313" key="4">
    <source>
        <dbReference type="EMBL" id="MBK1877118.1"/>
    </source>
</evidence>
<comment type="similarity">
    <text evidence="1">Belongs to the MlaA family.</text>
</comment>
<comment type="caution">
    <text evidence="4">The sequence shown here is derived from an EMBL/GenBank/DDBJ whole genome shotgun (WGS) entry which is preliminary data.</text>
</comment>
<gene>
    <name evidence="4" type="ORF">JIN87_09575</name>
</gene>
<name>A0A934VR05_9BACT</name>
<feature type="signal peptide" evidence="3">
    <location>
        <begin position="1"/>
        <end position="21"/>
    </location>
</feature>
<dbReference type="InterPro" id="IPR007428">
    <property type="entry name" value="MlaA"/>
</dbReference>
<proteinExistence type="inferred from homology"/>
<dbReference type="Pfam" id="PF04333">
    <property type="entry name" value="MlaA"/>
    <property type="match status" value="1"/>
</dbReference>
<evidence type="ECO:0000256" key="2">
    <source>
        <dbReference type="ARBA" id="ARBA00022729"/>
    </source>
</evidence>